<dbReference type="PRINTS" id="PR01046">
    <property type="entry name" value="TRNASYNTHPRO"/>
</dbReference>
<evidence type="ECO:0000256" key="3">
    <source>
        <dbReference type="ARBA" id="ARBA00022598"/>
    </source>
</evidence>
<keyword evidence="4" id="KW-0547">Nucleotide-binding</keyword>
<dbReference type="Pfam" id="PF03129">
    <property type="entry name" value="HGTP_anticodon"/>
    <property type="match status" value="1"/>
</dbReference>
<name>A0A1G1Y9C5_9BACT</name>
<dbReference type="InterPro" id="IPR004154">
    <property type="entry name" value="Anticodon-bd"/>
</dbReference>
<comment type="catalytic activity">
    <reaction evidence="9">
        <text>tRNA(Pro) + L-proline + ATP = L-prolyl-tRNA(Pro) + AMP + diphosphate</text>
        <dbReference type="Rhea" id="RHEA:14305"/>
        <dbReference type="Rhea" id="RHEA-COMP:9700"/>
        <dbReference type="Rhea" id="RHEA-COMP:9702"/>
        <dbReference type="ChEBI" id="CHEBI:30616"/>
        <dbReference type="ChEBI" id="CHEBI:33019"/>
        <dbReference type="ChEBI" id="CHEBI:60039"/>
        <dbReference type="ChEBI" id="CHEBI:78442"/>
        <dbReference type="ChEBI" id="CHEBI:78532"/>
        <dbReference type="ChEBI" id="CHEBI:456215"/>
        <dbReference type="EC" id="6.1.1.15"/>
    </reaction>
</comment>
<dbReference type="GO" id="GO:0005829">
    <property type="term" value="C:cytosol"/>
    <property type="evidence" value="ECO:0007669"/>
    <property type="project" value="TreeGrafter"/>
</dbReference>
<dbReference type="SUPFAM" id="SSF52954">
    <property type="entry name" value="Class II aaRS ABD-related"/>
    <property type="match status" value="1"/>
</dbReference>
<evidence type="ECO:0000313" key="12">
    <source>
        <dbReference type="Proteomes" id="UP000178385"/>
    </source>
</evidence>
<keyword evidence="3" id="KW-0436">Ligase</keyword>
<dbReference type="EC" id="6.1.1.15" evidence="1"/>
<evidence type="ECO:0000256" key="7">
    <source>
        <dbReference type="ARBA" id="ARBA00023146"/>
    </source>
</evidence>
<evidence type="ECO:0000256" key="9">
    <source>
        <dbReference type="ARBA" id="ARBA00047671"/>
    </source>
</evidence>
<dbReference type="AlphaFoldDB" id="A0A1G1Y9C5"/>
<dbReference type="Proteomes" id="UP000178385">
    <property type="component" value="Unassembled WGS sequence"/>
</dbReference>
<evidence type="ECO:0000256" key="6">
    <source>
        <dbReference type="ARBA" id="ARBA00022917"/>
    </source>
</evidence>
<evidence type="ECO:0000256" key="5">
    <source>
        <dbReference type="ARBA" id="ARBA00022840"/>
    </source>
</evidence>
<dbReference type="GO" id="GO:0006433">
    <property type="term" value="P:prolyl-tRNA aminoacylation"/>
    <property type="evidence" value="ECO:0007669"/>
    <property type="project" value="InterPro"/>
</dbReference>
<evidence type="ECO:0000256" key="4">
    <source>
        <dbReference type="ARBA" id="ARBA00022741"/>
    </source>
</evidence>
<dbReference type="GO" id="GO:0005524">
    <property type="term" value="F:ATP binding"/>
    <property type="evidence" value="ECO:0007669"/>
    <property type="project" value="UniProtKB-KW"/>
</dbReference>
<keyword evidence="7 11" id="KW-0030">Aminoacyl-tRNA synthetase</keyword>
<dbReference type="PROSITE" id="PS50862">
    <property type="entry name" value="AA_TRNA_LIGASE_II"/>
    <property type="match status" value="1"/>
</dbReference>
<protein>
    <recommendedName>
        <fullName evidence="2">Proline--tRNA ligase</fullName>
        <ecNumber evidence="1">6.1.1.15</ecNumber>
    </recommendedName>
    <alternativeName>
        <fullName evidence="8">Prolyl-tRNA synthetase</fullName>
    </alternativeName>
</protein>
<comment type="caution">
    <text evidence="11">The sequence shown here is derived from an EMBL/GenBank/DDBJ whole genome shotgun (WGS) entry which is preliminary data.</text>
</comment>
<dbReference type="Gene3D" id="3.30.930.10">
    <property type="entry name" value="Bira Bifunctional Protein, Domain 2"/>
    <property type="match status" value="1"/>
</dbReference>
<evidence type="ECO:0000313" key="11">
    <source>
        <dbReference type="EMBL" id="OGY48147.1"/>
    </source>
</evidence>
<organism evidence="11 12">
    <name type="scientific">Candidatus Buchananbacteria bacterium RIFCSPHIGHO2_01_FULL_47_11b</name>
    <dbReference type="NCBI Taxonomy" id="1797537"/>
    <lineage>
        <taxon>Bacteria</taxon>
        <taxon>Candidatus Buchananiibacteriota</taxon>
    </lineage>
</organism>
<dbReference type="InterPro" id="IPR002314">
    <property type="entry name" value="aa-tRNA-synt_IIb"/>
</dbReference>
<dbReference type="InterPro" id="IPR050062">
    <property type="entry name" value="Pro-tRNA_synthetase"/>
</dbReference>
<dbReference type="InterPro" id="IPR036621">
    <property type="entry name" value="Anticodon-bd_dom_sf"/>
</dbReference>
<gene>
    <name evidence="11" type="ORF">A2840_02190</name>
</gene>
<keyword evidence="5" id="KW-0067">ATP-binding</keyword>
<dbReference type="Pfam" id="PF00587">
    <property type="entry name" value="tRNA-synt_2b"/>
    <property type="match status" value="1"/>
</dbReference>
<dbReference type="PANTHER" id="PTHR42753:SF2">
    <property type="entry name" value="PROLINE--TRNA LIGASE"/>
    <property type="match status" value="1"/>
</dbReference>
<evidence type="ECO:0000256" key="8">
    <source>
        <dbReference type="ARBA" id="ARBA00029731"/>
    </source>
</evidence>
<dbReference type="CDD" id="cd00861">
    <property type="entry name" value="ProRS_anticodon_short"/>
    <property type="match status" value="1"/>
</dbReference>
<dbReference type="Gene3D" id="3.40.50.800">
    <property type="entry name" value="Anticodon-binding domain"/>
    <property type="match status" value="1"/>
</dbReference>
<sequence length="416" mass="46498">MRCSQLFTKTSRETPRDEESRNATLLIRGGFIAKEMAGVYVFLPLGLRVLNKVIAIIRKEINALGGQEVHLSALQNPAVWQATNRWDDKAVDVWFKTKLLNGNELGLGFTHEEPLTKLMSQYITSYKDLPKFVYQFQTKFRNEVRAKAGLLRTREFVMKDLYSFTADQDGLDQFYERAKQAYVSIFERIGIGQETFVTFASGGVFSKYSHEFQTVCPSGEDTIYVDYKKRIAVNKEVLTDEVLSELNLDRKQLEEVKAIEVGNIFKLGTRFSQALGLLYRDATGAQQPVVMGSYGIGPARVMATVAELTSDQNGLCWPVAIAPARVYLVSLGGQQETKIADTVYSKLQAAGIEVLYDDRNDVSAGQKFTDADLIGTPFRAVVSAKTSSKVELSRRGQKNPELVSVSALLKKLHDVE</sequence>
<dbReference type="InterPro" id="IPR002316">
    <property type="entry name" value="Pro-tRNA-ligase_IIa"/>
</dbReference>
<evidence type="ECO:0000256" key="2">
    <source>
        <dbReference type="ARBA" id="ARBA00019110"/>
    </source>
</evidence>
<accession>A0A1G1Y9C5</accession>
<dbReference type="InterPro" id="IPR006195">
    <property type="entry name" value="aa-tRNA-synth_II"/>
</dbReference>
<dbReference type="EMBL" id="MHIG01000003">
    <property type="protein sequence ID" value="OGY48147.1"/>
    <property type="molecule type" value="Genomic_DNA"/>
</dbReference>
<dbReference type="PANTHER" id="PTHR42753">
    <property type="entry name" value="MITOCHONDRIAL RIBOSOME PROTEIN L39/PROLYL-TRNA LIGASE FAMILY MEMBER"/>
    <property type="match status" value="1"/>
</dbReference>
<evidence type="ECO:0000259" key="10">
    <source>
        <dbReference type="PROSITE" id="PS50862"/>
    </source>
</evidence>
<keyword evidence="6" id="KW-0648">Protein biosynthesis</keyword>
<evidence type="ECO:0000256" key="1">
    <source>
        <dbReference type="ARBA" id="ARBA00012831"/>
    </source>
</evidence>
<reference evidence="11 12" key="1">
    <citation type="journal article" date="2016" name="Nat. Commun.">
        <title>Thousands of microbial genomes shed light on interconnected biogeochemical processes in an aquifer system.</title>
        <authorList>
            <person name="Anantharaman K."/>
            <person name="Brown C.T."/>
            <person name="Hug L.A."/>
            <person name="Sharon I."/>
            <person name="Castelle C.J."/>
            <person name="Probst A.J."/>
            <person name="Thomas B.C."/>
            <person name="Singh A."/>
            <person name="Wilkins M.J."/>
            <person name="Karaoz U."/>
            <person name="Brodie E.L."/>
            <person name="Williams K.H."/>
            <person name="Hubbard S.S."/>
            <person name="Banfield J.F."/>
        </authorList>
    </citation>
    <scope>NUCLEOTIDE SEQUENCE [LARGE SCALE GENOMIC DNA]</scope>
</reference>
<dbReference type="InterPro" id="IPR045864">
    <property type="entry name" value="aa-tRNA-synth_II/BPL/LPL"/>
</dbReference>
<feature type="domain" description="Aminoacyl-transfer RNA synthetases class-II family profile" evidence="10">
    <location>
        <begin position="38"/>
        <end position="318"/>
    </location>
</feature>
<proteinExistence type="predicted"/>
<dbReference type="InterPro" id="IPR044140">
    <property type="entry name" value="ProRS_anticodon_short"/>
</dbReference>
<dbReference type="GO" id="GO:0004827">
    <property type="term" value="F:proline-tRNA ligase activity"/>
    <property type="evidence" value="ECO:0007669"/>
    <property type="project" value="UniProtKB-EC"/>
</dbReference>
<dbReference type="SUPFAM" id="SSF55681">
    <property type="entry name" value="Class II aaRS and biotin synthetases"/>
    <property type="match status" value="1"/>
</dbReference>